<proteinExistence type="predicted"/>
<feature type="region of interest" description="Disordered" evidence="1">
    <location>
        <begin position="1"/>
        <end position="20"/>
    </location>
</feature>
<organism evidence="3 4">
    <name type="scientific">Anatilimnocola aggregata</name>
    <dbReference type="NCBI Taxonomy" id="2528021"/>
    <lineage>
        <taxon>Bacteria</taxon>
        <taxon>Pseudomonadati</taxon>
        <taxon>Planctomycetota</taxon>
        <taxon>Planctomycetia</taxon>
        <taxon>Pirellulales</taxon>
        <taxon>Pirellulaceae</taxon>
        <taxon>Anatilimnocola</taxon>
    </lineage>
</organism>
<dbReference type="EMBL" id="CP036274">
    <property type="protein sequence ID" value="QDU31262.1"/>
    <property type="molecule type" value="Genomic_DNA"/>
</dbReference>
<evidence type="ECO:0000313" key="3">
    <source>
        <dbReference type="EMBL" id="QDU31262.1"/>
    </source>
</evidence>
<evidence type="ECO:0000259" key="2">
    <source>
        <dbReference type="Pfam" id="PF06877"/>
    </source>
</evidence>
<dbReference type="OrthoDB" id="215572at2"/>
<dbReference type="AlphaFoldDB" id="A0A517YM14"/>
<keyword evidence="4" id="KW-1185">Reference proteome</keyword>
<dbReference type="Proteomes" id="UP000315017">
    <property type="component" value="Chromosome"/>
</dbReference>
<name>A0A517YM14_9BACT</name>
<sequence>MNQDYPADADGDALRGVAADGNDLNQPMQVDFPVVFASLAEAQTFLPTARSHGYDVEIGEIEDDQVDVYCVRTMLLTYEAVVACQHELNELSKPFGGFCDGWETFGNIERGNG</sequence>
<protein>
    <recommendedName>
        <fullName evidence="2">Regulator of ribonuclease activity B domain-containing protein</fullName>
    </recommendedName>
</protein>
<evidence type="ECO:0000313" key="4">
    <source>
        <dbReference type="Proteomes" id="UP000315017"/>
    </source>
</evidence>
<dbReference type="SUPFAM" id="SSF89946">
    <property type="entry name" value="Hypothetical protein VC0424"/>
    <property type="match status" value="1"/>
</dbReference>
<gene>
    <name evidence="3" type="ORF">ETAA8_64150</name>
</gene>
<dbReference type="RefSeq" id="WP_145098104.1">
    <property type="nucleotide sequence ID" value="NZ_CP036274.1"/>
</dbReference>
<dbReference type="InterPro" id="IPR009671">
    <property type="entry name" value="RraB_dom"/>
</dbReference>
<dbReference type="KEGG" id="aagg:ETAA8_64150"/>
<feature type="domain" description="Regulator of ribonuclease activity B" evidence="2">
    <location>
        <begin position="8"/>
        <end position="104"/>
    </location>
</feature>
<dbReference type="Gene3D" id="3.30.70.970">
    <property type="entry name" value="RraB-like"/>
    <property type="match status" value="1"/>
</dbReference>
<dbReference type="Pfam" id="PF06877">
    <property type="entry name" value="RraB"/>
    <property type="match status" value="1"/>
</dbReference>
<accession>A0A517YM14</accession>
<reference evidence="3 4" key="1">
    <citation type="submission" date="2019-02" db="EMBL/GenBank/DDBJ databases">
        <title>Deep-cultivation of Planctomycetes and their phenomic and genomic characterization uncovers novel biology.</title>
        <authorList>
            <person name="Wiegand S."/>
            <person name="Jogler M."/>
            <person name="Boedeker C."/>
            <person name="Pinto D."/>
            <person name="Vollmers J."/>
            <person name="Rivas-Marin E."/>
            <person name="Kohn T."/>
            <person name="Peeters S.H."/>
            <person name="Heuer A."/>
            <person name="Rast P."/>
            <person name="Oberbeckmann S."/>
            <person name="Bunk B."/>
            <person name="Jeske O."/>
            <person name="Meyerdierks A."/>
            <person name="Storesund J.E."/>
            <person name="Kallscheuer N."/>
            <person name="Luecker S."/>
            <person name="Lage O.M."/>
            <person name="Pohl T."/>
            <person name="Merkel B.J."/>
            <person name="Hornburger P."/>
            <person name="Mueller R.-W."/>
            <person name="Bruemmer F."/>
            <person name="Labrenz M."/>
            <person name="Spormann A.M."/>
            <person name="Op den Camp H."/>
            <person name="Overmann J."/>
            <person name="Amann R."/>
            <person name="Jetten M.S.M."/>
            <person name="Mascher T."/>
            <person name="Medema M.H."/>
            <person name="Devos D.P."/>
            <person name="Kaster A.-K."/>
            <person name="Ovreas L."/>
            <person name="Rohde M."/>
            <person name="Galperin M.Y."/>
            <person name="Jogler C."/>
        </authorList>
    </citation>
    <scope>NUCLEOTIDE SEQUENCE [LARGE SCALE GENOMIC DNA]</scope>
    <source>
        <strain evidence="3 4">ETA_A8</strain>
    </source>
</reference>
<dbReference type="InterPro" id="IPR036701">
    <property type="entry name" value="RraB-like_sf"/>
</dbReference>
<evidence type="ECO:0000256" key="1">
    <source>
        <dbReference type="SAM" id="MobiDB-lite"/>
    </source>
</evidence>